<feature type="chain" id="PRO_5012708641" evidence="1">
    <location>
        <begin position="16"/>
        <end position="182"/>
    </location>
</feature>
<evidence type="ECO:0000313" key="3">
    <source>
        <dbReference type="Proteomes" id="UP000190648"/>
    </source>
</evidence>
<dbReference type="AlphaFoldDB" id="A0A1V4K685"/>
<accession>A0A1V4K685</accession>
<keyword evidence="1" id="KW-0732">Signal</keyword>
<evidence type="ECO:0000256" key="1">
    <source>
        <dbReference type="SAM" id="SignalP"/>
    </source>
</evidence>
<reference evidence="2 3" key="1">
    <citation type="submission" date="2016-02" db="EMBL/GenBank/DDBJ databases">
        <title>Band-tailed pigeon sequencing and assembly.</title>
        <authorList>
            <person name="Soares A.E."/>
            <person name="Novak B.J."/>
            <person name="Rice E.S."/>
            <person name="O'Connell B."/>
            <person name="Chang D."/>
            <person name="Weber S."/>
            <person name="Shapiro B."/>
        </authorList>
    </citation>
    <scope>NUCLEOTIDE SEQUENCE [LARGE SCALE GENOMIC DNA]</scope>
    <source>
        <strain evidence="2">BTP2013</strain>
        <tissue evidence="2">Blood</tissue>
    </source>
</reference>
<organism evidence="2 3">
    <name type="scientific">Patagioenas fasciata monilis</name>
    <dbReference type="NCBI Taxonomy" id="372326"/>
    <lineage>
        <taxon>Eukaryota</taxon>
        <taxon>Metazoa</taxon>
        <taxon>Chordata</taxon>
        <taxon>Craniata</taxon>
        <taxon>Vertebrata</taxon>
        <taxon>Euteleostomi</taxon>
        <taxon>Archelosauria</taxon>
        <taxon>Archosauria</taxon>
        <taxon>Dinosauria</taxon>
        <taxon>Saurischia</taxon>
        <taxon>Theropoda</taxon>
        <taxon>Coelurosauria</taxon>
        <taxon>Aves</taxon>
        <taxon>Neognathae</taxon>
        <taxon>Neoaves</taxon>
        <taxon>Columbimorphae</taxon>
        <taxon>Columbiformes</taxon>
        <taxon>Columbidae</taxon>
        <taxon>Patagioenas</taxon>
    </lineage>
</organism>
<dbReference type="Proteomes" id="UP000190648">
    <property type="component" value="Unassembled WGS sequence"/>
</dbReference>
<sequence>MGFSMFTQFLFKLFELQMLFNMLEVPVKPSKKALRFTPVQTHPSKGLFPSGHLPPHLIREIQAPRLLDWIEHPRLGEVFKKKSSTCRWQHERRLSPRIPVPLPSEDHLRQAADFSCSCRGETMQDPDSEPEAVEKISPQKFVLEKRTLEVFGVENPAIEKKACHKIKADKDNHNVLKMVDLG</sequence>
<feature type="signal peptide" evidence="1">
    <location>
        <begin position="1"/>
        <end position="15"/>
    </location>
</feature>
<evidence type="ECO:0000313" key="2">
    <source>
        <dbReference type="EMBL" id="OPJ79980.1"/>
    </source>
</evidence>
<keyword evidence="3" id="KW-1185">Reference proteome</keyword>
<comment type="caution">
    <text evidence="2">The sequence shown here is derived from an EMBL/GenBank/DDBJ whole genome shotgun (WGS) entry which is preliminary data.</text>
</comment>
<protein>
    <submittedName>
        <fullName evidence="2">Uncharacterized protein</fullName>
    </submittedName>
</protein>
<name>A0A1V4K685_PATFA</name>
<proteinExistence type="predicted"/>
<dbReference type="EMBL" id="LSYS01004331">
    <property type="protein sequence ID" value="OPJ79980.1"/>
    <property type="molecule type" value="Genomic_DNA"/>
</dbReference>
<gene>
    <name evidence="2" type="ORF">AV530_002401</name>
</gene>